<organism evidence="2 3">
    <name type="scientific">Natronospirillum operosum</name>
    <dbReference type="NCBI Taxonomy" id="2759953"/>
    <lineage>
        <taxon>Bacteria</taxon>
        <taxon>Pseudomonadati</taxon>
        <taxon>Pseudomonadota</taxon>
        <taxon>Gammaproteobacteria</taxon>
        <taxon>Oceanospirillales</taxon>
        <taxon>Natronospirillaceae</taxon>
        <taxon>Natronospirillum</taxon>
    </lineage>
</organism>
<comment type="caution">
    <text evidence="2">The sequence shown here is derived from an EMBL/GenBank/DDBJ whole genome shotgun (WGS) entry which is preliminary data.</text>
</comment>
<keyword evidence="3" id="KW-1185">Reference proteome</keyword>
<evidence type="ECO:0000313" key="2">
    <source>
        <dbReference type="EMBL" id="TGG91550.1"/>
    </source>
</evidence>
<dbReference type="AlphaFoldDB" id="A0A4Z0W7M4"/>
<keyword evidence="1" id="KW-0812">Transmembrane</keyword>
<name>A0A4Z0W7M4_9GAMM</name>
<sequence>MTDYSSRVHIRPFLIVLDVVAVLCLLVGLHDLLRPEIPLVHPNLQFDGYLWVLLLGGLILGAISVWTLIRMFSGKGVVSAEDIG</sequence>
<dbReference type="EMBL" id="SRMF01000008">
    <property type="protein sequence ID" value="TGG91550.1"/>
    <property type="molecule type" value="Genomic_DNA"/>
</dbReference>
<evidence type="ECO:0000313" key="3">
    <source>
        <dbReference type="Proteomes" id="UP000297475"/>
    </source>
</evidence>
<keyword evidence="1" id="KW-0472">Membrane</keyword>
<gene>
    <name evidence="2" type="ORF">E4656_16100</name>
</gene>
<reference evidence="2 3" key="1">
    <citation type="submission" date="2019-04" db="EMBL/GenBank/DDBJ databases">
        <title>Natronospirillum operosus gen. nov., sp. nov., a haloalkaliphilic satellite isolated from decaying biomass of laboratory culture of cyanobacterium Geitlerinema sp. and proposal of Natronospirillaceae fam. nov. and Saccharospirillaceae fam. nov.</title>
        <authorList>
            <person name="Kevbrin V."/>
            <person name="Boltyanskaya Y."/>
            <person name="Koziaeva V."/>
            <person name="Grouzdev D.S."/>
            <person name="Park M."/>
            <person name="Cho J."/>
        </authorList>
    </citation>
    <scope>NUCLEOTIDE SEQUENCE [LARGE SCALE GENOMIC DNA]</scope>
    <source>
        <strain evidence="2 3">G-116</strain>
    </source>
</reference>
<keyword evidence="1" id="KW-1133">Transmembrane helix</keyword>
<evidence type="ECO:0000256" key="1">
    <source>
        <dbReference type="SAM" id="Phobius"/>
    </source>
</evidence>
<feature type="transmembrane region" description="Helical" evidence="1">
    <location>
        <begin position="12"/>
        <end position="29"/>
    </location>
</feature>
<protein>
    <submittedName>
        <fullName evidence="2">Uncharacterized protein</fullName>
    </submittedName>
</protein>
<dbReference type="RefSeq" id="WP_135484334.1">
    <property type="nucleotide sequence ID" value="NZ_SRMF01000008.1"/>
</dbReference>
<accession>A0A4Z0W7M4</accession>
<proteinExistence type="predicted"/>
<feature type="transmembrane region" description="Helical" evidence="1">
    <location>
        <begin position="49"/>
        <end position="69"/>
    </location>
</feature>
<dbReference type="Proteomes" id="UP000297475">
    <property type="component" value="Unassembled WGS sequence"/>
</dbReference>